<keyword evidence="2" id="KW-1185">Reference proteome</keyword>
<protein>
    <submittedName>
        <fullName evidence="1">Uncharacterized protein</fullName>
    </submittedName>
</protein>
<comment type="caution">
    <text evidence="1">The sequence shown here is derived from an EMBL/GenBank/DDBJ whole genome shotgun (WGS) entry which is preliminary data.</text>
</comment>
<accession>A0A7X5TVN2</accession>
<sequence>MTAGQLEGHGVTFAADHEAAHTKAAGVTLGAASGVALAGMLSAWEEERAQFGAVFTGHADAHREAADRYVQGDAGGAADIDGAASSM</sequence>
<reference evidence="1 2" key="1">
    <citation type="submission" date="2020-03" db="EMBL/GenBank/DDBJ databases">
        <title>Sequencing the genomes of 1000 actinobacteria strains.</title>
        <authorList>
            <person name="Klenk H.-P."/>
        </authorList>
    </citation>
    <scope>NUCLEOTIDE SEQUENCE [LARGE SCALE GENOMIC DNA]</scope>
    <source>
        <strain evidence="1 2">DSM 44556</strain>
    </source>
</reference>
<evidence type="ECO:0000313" key="2">
    <source>
        <dbReference type="Proteomes" id="UP000547444"/>
    </source>
</evidence>
<dbReference type="AlphaFoldDB" id="A0A7X5TVN2"/>
<gene>
    <name evidence="1" type="ORF">FHU31_000541</name>
</gene>
<dbReference type="RefSeq" id="WP_167155599.1">
    <property type="nucleotide sequence ID" value="NZ_JAANOW010000001.1"/>
</dbReference>
<name>A0A7X5TVN2_9MYCO</name>
<dbReference type="EMBL" id="JAANOW010000001">
    <property type="protein sequence ID" value="NIH93585.1"/>
    <property type="molecule type" value="Genomic_DNA"/>
</dbReference>
<proteinExistence type="predicted"/>
<evidence type="ECO:0000313" key="1">
    <source>
        <dbReference type="EMBL" id="NIH93585.1"/>
    </source>
</evidence>
<organism evidence="1 2">
    <name type="scientific">Mycolicibacterium fluoranthenivorans</name>
    <dbReference type="NCBI Taxonomy" id="258505"/>
    <lineage>
        <taxon>Bacteria</taxon>
        <taxon>Bacillati</taxon>
        <taxon>Actinomycetota</taxon>
        <taxon>Actinomycetes</taxon>
        <taxon>Mycobacteriales</taxon>
        <taxon>Mycobacteriaceae</taxon>
        <taxon>Mycolicibacterium</taxon>
    </lineage>
</organism>
<dbReference type="Proteomes" id="UP000547444">
    <property type="component" value="Unassembled WGS sequence"/>
</dbReference>